<feature type="transmembrane region" description="Helical" evidence="6">
    <location>
        <begin position="55"/>
        <end position="73"/>
    </location>
</feature>
<evidence type="ECO:0000313" key="8">
    <source>
        <dbReference type="Proteomes" id="UP000694564"/>
    </source>
</evidence>
<keyword evidence="3 6" id="KW-0812">Transmembrane</keyword>
<dbReference type="Proteomes" id="UP000694564">
    <property type="component" value="Chromosome 11"/>
</dbReference>
<comment type="subcellular location">
    <subcellularLocation>
        <location evidence="1">Membrane</location>
        <topology evidence="1">Multi-pass membrane protein</topology>
    </subcellularLocation>
</comment>
<dbReference type="InterPro" id="IPR030417">
    <property type="entry name" value="MS4A"/>
</dbReference>
<evidence type="ECO:0000256" key="2">
    <source>
        <dbReference type="ARBA" id="ARBA00009565"/>
    </source>
</evidence>
<dbReference type="GO" id="GO:0005886">
    <property type="term" value="C:plasma membrane"/>
    <property type="evidence" value="ECO:0007669"/>
    <property type="project" value="TreeGrafter"/>
</dbReference>
<evidence type="ECO:0000256" key="1">
    <source>
        <dbReference type="ARBA" id="ARBA00004141"/>
    </source>
</evidence>
<name>A0A8D2CS81_SCIVU</name>
<evidence type="ECO:0000256" key="4">
    <source>
        <dbReference type="ARBA" id="ARBA00022989"/>
    </source>
</evidence>
<organism evidence="7 8">
    <name type="scientific">Sciurus vulgaris</name>
    <name type="common">Eurasian red squirrel</name>
    <dbReference type="NCBI Taxonomy" id="55149"/>
    <lineage>
        <taxon>Eukaryota</taxon>
        <taxon>Metazoa</taxon>
        <taxon>Chordata</taxon>
        <taxon>Craniata</taxon>
        <taxon>Vertebrata</taxon>
        <taxon>Euteleostomi</taxon>
        <taxon>Mammalia</taxon>
        <taxon>Eutheria</taxon>
        <taxon>Euarchontoglires</taxon>
        <taxon>Glires</taxon>
        <taxon>Rodentia</taxon>
        <taxon>Sciuromorpha</taxon>
        <taxon>Sciuridae</taxon>
        <taxon>Sciurinae</taxon>
        <taxon>Sciurini</taxon>
        <taxon>Sciurus</taxon>
    </lineage>
</organism>
<dbReference type="GeneTree" id="ENSGT00900000141581"/>
<keyword evidence="4 6" id="KW-1133">Transmembrane helix</keyword>
<evidence type="ECO:0000313" key="7">
    <source>
        <dbReference type="Ensembl" id="ENSSVLP00005014080.1"/>
    </source>
</evidence>
<dbReference type="OrthoDB" id="8951938at2759"/>
<feature type="transmembrane region" description="Helical" evidence="6">
    <location>
        <begin position="80"/>
        <end position="104"/>
    </location>
</feature>
<proteinExistence type="inferred from homology"/>
<protein>
    <submittedName>
        <fullName evidence="7">Uncharacterized protein</fullName>
    </submittedName>
</protein>
<sequence length="126" mass="14647">KDIKRHFIEEDTKMAVQIMTGVINNNLGLIWLYLFLTQSAILEQRHLPITLLSGYPFWSSLCFIFSGTFTVVVEKKRSRFLMTYAIVMNIFSACLSLIGIWLLVFELSVFRTFSNSPWPQVSTRFL</sequence>
<evidence type="ECO:0000256" key="5">
    <source>
        <dbReference type="ARBA" id="ARBA00023136"/>
    </source>
</evidence>
<keyword evidence="8" id="KW-1185">Reference proteome</keyword>
<dbReference type="Pfam" id="PF04103">
    <property type="entry name" value="CD20"/>
    <property type="match status" value="1"/>
</dbReference>
<keyword evidence="5 6" id="KW-0472">Membrane</keyword>
<reference evidence="7" key="1">
    <citation type="submission" date="2025-08" db="UniProtKB">
        <authorList>
            <consortium name="Ensembl"/>
        </authorList>
    </citation>
    <scope>IDENTIFICATION</scope>
</reference>
<feature type="transmembrane region" description="Helical" evidence="6">
    <location>
        <begin position="14"/>
        <end position="35"/>
    </location>
</feature>
<dbReference type="PANTHER" id="PTHR23320:SF121">
    <property type="entry name" value="MEMBRANE-SPANNING 4-DOMAINS, SUBFAMILY A, MEMBER 19"/>
    <property type="match status" value="1"/>
</dbReference>
<evidence type="ECO:0000256" key="6">
    <source>
        <dbReference type="SAM" id="Phobius"/>
    </source>
</evidence>
<dbReference type="AlphaFoldDB" id="A0A8D2CS81"/>
<dbReference type="Ensembl" id="ENSSVLT00005015574.1">
    <property type="protein sequence ID" value="ENSSVLP00005014080.1"/>
    <property type="gene ID" value="ENSSVLG00005011179.1"/>
</dbReference>
<dbReference type="InterPro" id="IPR007237">
    <property type="entry name" value="CD20-like"/>
</dbReference>
<dbReference type="PANTHER" id="PTHR23320">
    <property type="entry name" value="MEMBRANE-SPANNING 4-DOMAINS SUBFAMILY A MS4A -RELATED"/>
    <property type="match status" value="1"/>
</dbReference>
<evidence type="ECO:0000256" key="3">
    <source>
        <dbReference type="ARBA" id="ARBA00022692"/>
    </source>
</evidence>
<dbReference type="GO" id="GO:0007166">
    <property type="term" value="P:cell surface receptor signaling pathway"/>
    <property type="evidence" value="ECO:0007669"/>
    <property type="project" value="TreeGrafter"/>
</dbReference>
<reference evidence="7" key="2">
    <citation type="submission" date="2025-09" db="UniProtKB">
        <authorList>
            <consortium name="Ensembl"/>
        </authorList>
    </citation>
    <scope>IDENTIFICATION</scope>
</reference>
<comment type="similarity">
    <text evidence="2">Belongs to the MS4A family.</text>
</comment>
<accession>A0A8D2CS81</accession>